<evidence type="ECO:0000256" key="1">
    <source>
        <dbReference type="SAM" id="MobiDB-lite"/>
    </source>
</evidence>
<feature type="region of interest" description="Disordered" evidence="1">
    <location>
        <begin position="93"/>
        <end position="152"/>
    </location>
</feature>
<dbReference type="AlphaFoldDB" id="A0A9P1M7Q4"/>
<feature type="transmembrane region" description="Helical" evidence="2">
    <location>
        <begin position="25"/>
        <end position="47"/>
    </location>
</feature>
<keyword evidence="2" id="KW-0812">Transmembrane</keyword>
<dbReference type="EMBL" id="CALLCH030000008">
    <property type="protein sequence ID" value="CAI4213373.1"/>
    <property type="molecule type" value="Genomic_DNA"/>
</dbReference>
<keyword evidence="2" id="KW-1133">Transmembrane helix</keyword>
<name>A0A9P1M7Q4_9PEZI</name>
<feature type="compositionally biased region" description="Pro residues" evidence="1">
    <location>
        <begin position="97"/>
        <end position="111"/>
    </location>
</feature>
<dbReference type="Proteomes" id="UP000838763">
    <property type="component" value="Unassembled WGS sequence"/>
</dbReference>
<proteinExistence type="predicted"/>
<evidence type="ECO:0000256" key="2">
    <source>
        <dbReference type="SAM" id="Phobius"/>
    </source>
</evidence>
<keyword evidence="2" id="KW-0472">Membrane</keyword>
<reference evidence="3" key="1">
    <citation type="submission" date="2022-11" db="EMBL/GenBank/DDBJ databases">
        <authorList>
            <person name="Scott C."/>
            <person name="Bruce N."/>
        </authorList>
    </citation>
    <scope>NUCLEOTIDE SEQUENCE</scope>
</reference>
<keyword evidence="4" id="KW-1185">Reference proteome</keyword>
<evidence type="ECO:0000313" key="3">
    <source>
        <dbReference type="EMBL" id="CAI4213373.1"/>
    </source>
</evidence>
<organism evidence="3 4">
    <name type="scientific">Parascedosporium putredinis</name>
    <dbReference type="NCBI Taxonomy" id="1442378"/>
    <lineage>
        <taxon>Eukaryota</taxon>
        <taxon>Fungi</taxon>
        <taxon>Dikarya</taxon>
        <taxon>Ascomycota</taxon>
        <taxon>Pezizomycotina</taxon>
        <taxon>Sordariomycetes</taxon>
        <taxon>Hypocreomycetidae</taxon>
        <taxon>Microascales</taxon>
        <taxon>Microascaceae</taxon>
        <taxon>Parascedosporium</taxon>
    </lineage>
</organism>
<evidence type="ECO:0000313" key="4">
    <source>
        <dbReference type="Proteomes" id="UP000838763"/>
    </source>
</evidence>
<sequence>MAPTSNLFVRGSPPTKRSMGLDDPISLALVGISVSAIIISIVILLAVGRNRRNNAVLAEELHFHFSGETPRGRAPDFCSPTTYEAAQHNLPLLLAEPSPPTPGLYPPPAASPPLRSMGRSDGDQSPAPPCYWQPSSRRRAGSREPSPMGRRW</sequence>
<gene>
    <name evidence="3" type="ORF">PPNO1_LOCUS3120</name>
</gene>
<comment type="caution">
    <text evidence="3">The sequence shown here is derived from an EMBL/GenBank/DDBJ whole genome shotgun (WGS) entry which is preliminary data.</text>
</comment>
<accession>A0A9P1M7Q4</accession>
<protein>
    <submittedName>
        <fullName evidence="3">Uncharacterized protein</fullName>
    </submittedName>
</protein>